<dbReference type="SUPFAM" id="SSF52440">
    <property type="entry name" value="PreATP-grasp domain"/>
    <property type="match status" value="1"/>
</dbReference>
<dbReference type="Proteomes" id="UP000589620">
    <property type="component" value="Unassembled WGS sequence"/>
</dbReference>
<dbReference type="NCBIfam" id="NF004679">
    <property type="entry name" value="PRK06019.1-5"/>
    <property type="match status" value="1"/>
</dbReference>
<dbReference type="GO" id="GO:0004638">
    <property type="term" value="F:phosphoribosylaminoimidazole carboxylase activity"/>
    <property type="evidence" value="ECO:0007669"/>
    <property type="project" value="InterPro"/>
</dbReference>
<dbReference type="AlphaFoldDB" id="A0A852SUA2"/>
<accession>A0A852SUA2</accession>
<dbReference type="Gene3D" id="3.40.50.20">
    <property type="match status" value="1"/>
</dbReference>
<comment type="subunit">
    <text evidence="5 6">Homodimer.</text>
</comment>
<dbReference type="InterPro" id="IPR040686">
    <property type="entry name" value="PurK_C"/>
</dbReference>
<dbReference type="GO" id="GO:0046872">
    <property type="term" value="F:metal ion binding"/>
    <property type="evidence" value="ECO:0007669"/>
    <property type="project" value="InterPro"/>
</dbReference>
<evidence type="ECO:0000256" key="6">
    <source>
        <dbReference type="RuleBase" id="RU361200"/>
    </source>
</evidence>
<dbReference type="InterPro" id="IPR016185">
    <property type="entry name" value="PreATP-grasp_dom_sf"/>
</dbReference>
<dbReference type="SUPFAM" id="SSF51246">
    <property type="entry name" value="Rudiment single hybrid motif"/>
    <property type="match status" value="1"/>
</dbReference>
<keyword evidence="3 5" id="KW-0658">Purine biosynthesis</keyword>
<keyword evidence="9" id="KW-1185">Reference proteome</keyword>
<dbReference type="HAMAP" id="MF_01928">
    <property type="entry name" value="PurK"/>
    <property type="match status" value="1"/>
</dbReference>
<dbReference type="UniPathway" id="UPA00074">
    <property type="reaction ID" value="UER00942"/>
</dbReference>
<comment type="catalytic activity">
    <reaction evidence="5 6">
        <text>5-amino-1-(5-phospho-beta-D-ribosyl)imidazole + hydrogencarbonate + ATP = 5-carboxyamino-1-(5-phospho-D-ribosyl)imidazole + ADP + phosphate + 2 H(+)</text>
        <dbReference type="Rhea" id="RHEA:19317"/>
        <dbReference type="ChEBI" id="CHEBI:15378"/>
        <dbReference type="ChEBI" id="CHEBI:17544"/>
        <dbReference type="ChEBI" id="CHEBI:30616"/>
        <dbReference type="ChEBI" id="CHEBI:43474"/>
        <dbReference type="ChEBI" id="CHEBI:58730"/>
        <dbReference type="ChEBI" id="CHEBI:137981"/>
        <dbReference type="ChEBI" id="CHEBI:456216"/>
        <dbReference type="EC" id="6.3.4.18"/>
    </reaction>
</comment>
<dbReference type="EMBL" id="JACCBJ010000001">
    <property type="protein sequence ID" value="NYD72606.1"/>
    <property type="molecule type" value="Genomic_DNA"/>
</dbReference>
<proteinExistence type="inferred from homology"/>
<feature type="binding site" evidence="5">
    <location>
        <begin position="180"/>
        <end position="183"/>
    </location>
    <ligand>
        <name>ATP</name>
        <dbReference type="ChEBI" id="CHEBI:30616"/>
    </ligand>
</feature>
<comment type="caution">
    <text evidence="8">The sequence shown here is derived from an EMBL/GenBank/DDBJ whole genome shotgun (WGS) entry which is preliminary data.</text>
</comment>
<evidence type="ECO:0000256" key="5">
    <source>
        <dbReference type="HAMAP-Rule" id="MF_01928"/>
    </source>
</evidence>
<dbReference type="GO" id="GO:0006189">
    <property type="term" value="P:'de novo' IMP biosynthetic process"/>
    <property type="evidence" value="ECO:0007669"/>
    <property type="project" value="UniProtKB-UniRule"/>
</dbReference>
<feature type="binding site" evidence="5">
    <location>
        <begin position="266"/>
        <end position="267"/>
    </location>
    <ligand>
        <name>ATP</name>
        <dbReference type="ChEBI" id="CHEBI:30616"/>
    </ligand>
</feature>
<feature type="binding site" evidence="5">
    <location>
        <position position="101"/>
    </location>
    <ligand>
        <name>ATP</name>
        <dbReference type="ChEBI" id="CHEBI:30616"/>
    </ligand>
</feature>
<dbReference type="NCBIfam" id="TIGR01161">
    <property type="entry name" value="purK"/>
    <property type="match status" value="1"/>
</dbReference>
<feature type="domain" description="ATP-grasp" evidence="7">
    <location>
        <begin position="105"/>
        <end position="296"/>
    </location>
</feature>
<comment type="function">
    <text evidence="5">Catalyzes the ATP-dependent conversion of 5-aminoimidazole ribonucleotide (AIR) and HCO(3)(-) to N5-carboxyaminoimidazole ribonucleotide (N5-CAIR).</text>
</comment>
<dbReference type="SUPFAM" id="SSF56059">
    <property type="entry name" value="Glutathione synthetase ATP-binding domain-like"/>
    <property type="match status" value="1"/>
</dbReference>
<dbReference type="InterPro" id="IPR011761">
    <property type="entry name" value="ATP-grasp"/>
</dbReference>
<dbReference type="PANTHER" id="PTHR11609">
    <property type="entry name" value="PURINE BIOSYNTHESIS PROTEIN 6/7, PUR6/7"/>
    <property type="match status" value="1"/>
</dbReference>
<dbReference type="InterPro" id="IPR054350">
    <property type="entry name" value="PurT/PurK_preATP-grasp"/>
</dbReference>
<dbReference type="Pfam" id="PF22660">
    <property type="entry name" value="RS_preATP-grasp-like"/>
    <property type="match status" value="1"/>
</dbReference>
<feature type="binding site" evidence="5">
    <location>
        <position position="141"/>
    </location>
    <ligand>
        <name>ATP</name>
        <dbReference type="ChEBI" id="CHEBI:30616"/>
    </ligand>
</feature>
<evidence type="ECO:0000256" key="1">
    <source>
        <dbReference type="ARBA" id="ARBA00022598"/>
    </source>
</evidence>
<dbReference type="GO" id="GO:0005524">
    <property type="term" value="F:ATP binding"/>
    <property type="evidence" value="ECO:0007669"/>
    <property type="project" value="UniProtKB-UniRule"/>
</dbReference>
<sequence>MASHIVGVIGGGQLARMMIPPAIELGVDIRVLEEAEGMSADIAASGVGDYRDLDTVLAFAETVDVITFDHEHVPQGILRELVSRGIPVHPGPDALLYAQDKLQMRAKLSELGLPVPDWAAVESADELGAFLADHGGRAVVKTARGGYDGKGVRVVSDASGADDWFLALAEDGRGGALLVEELVPFRRELAQLVARRPSGEMAVWPVVETVQRDGVCAEVLAPAPGAAGRVAEAAADIARHVAAGLGVTGVLAVELFETTDGRVLINELAMRPHNSGHWSIEGAVTSQFEQHLRAVLDLPLGSTEPRADWSVMVNILGGPSEGSLQDRYPAALAAHPEAKFHGYGKEPRPGRKVGHVTVVGGEDLEDVVYRARAAAAFFEG</sequence>
<evidence type="ECO:0000256" key="2">
    <source>
        <dbReference type="ARBA" id="ARBA00022741"/>
    </source>
</evidence>
<dbReference type="GO" id="GO:0034028">
    <property type="term" value="F:5-(carboxyamino)imidazole ribonucleotide synthase activity"/>
    <property type="evidence" value="ECO:0007669"/>
    <property type="project" value="UniProtKB-UniRule"/>
</dbReference>
<evidence type="ECO:0000256" key="4">
    <source>
        <dbReference type="ARBA" id="ARBA00022840"/>
    </source>
</evidence>
<dbReference type="Pfam" id="PF17769">
    <property type="entry name" value="PurK_C"/>
    <property type="match status" value="1"/>
</dbReference>
<protein>
    <recommendedName>
        <fullName evidence="5 6">N5-carboxyaminoimidazole ribonucleotide synthase</fullName>
        <shortName evidence="5 6">N5-CAIR synthase</shortName>
        <ecNumber evidence="5 6">6.3.4.18</ecNumber>
    </recommendedName>
    <alternativeName>
        <fullName evidence="5 6">5-(carboxyamino)imidazole ribonucleotide synthetase</fullName>
    </alternativeName>
</protein>
<name>A0A852SUA2_9MICO</name>
<dbReference type="EC" id="6.3.4.18" evidence="5 6"/>
<dbReference type="Gene3D" id="3.30.470.20">
    <property type="entry name" value="ATP-grasp fold, B domain"/>
    <property type="match status" value="1"/>
</dbReference>
<comment type="pathway">
    <text evidence="5 6">Purine metabolism; IMP biosynthesis via de novo pathway; 5-amino-1-(5-phospho-D-ribosyl)imidazole-4-carboxylate from 5-amino-1-(5-phospho-D-ribosyl)imidazole (N5-CAIR route): step 1/2.</text>
</comment>
<comment type="similarity">
    <text evidence="5 6">Belongs to the PurK/PurT family.</text>
</comment>
<dbReference type="GO" id="GO:0005829">
    <property type="term" value="C:cytosol"/>
    <property type="evidence" value="ECO:0007669"/>
    <property type="project" value="TreeGrafter"/>
</dbReference>
<evidence type="ECO:0000256" key="3">
    <source>
        <dbReference type="ARBA" id="ARBA00022755"/>
    </source>
</evidence>
<feature type="binding site" evidence="5">
    <location>
        <position position="188"/>
    </location>
    <ligand>
        <name>ATP</name>
        <dbReference type="ChEBI" id="CHEBI:30616"/>
    </ligand>
</feature>
<dbReference type="NCBIfam" id="NF004680">
    <property type="entry name" value="PRK06019.1-6"/>
    <property type="match status" value="1"/>
</dbReference>
<dbReference type="Pfam" id="PF02222">
    <property type="entry name" value="ATP-grasp"/>
    <property type="match status" value="1"/>
</dbReference>
<evidence type="ECO:0000313" key="8">
    <source>
        <dbReference type="EMBL" id="NYD72606.1"/>
    </source>
</evidence>
<dbReference type="InterPro" id="IPR005875">
    <property type="entry name" value="PurK"/>
</dbReference>
<dbReference type="InterPro" id="IPR013815">
    <property type="entry name" value="ATP_grasp_subdomain_1"/>
</dbReference>
<comment type="caution">
    <text evidence="5">Lacks conserved residue(s) required for the propagation of feature annotation.</text>
</comment>
<dbReference type="InterPro" id="IPR003135">
    <property type="entry name" value="ATP-grasp_carboxylate-amine"/>
</dbReference>
<comment type="function">
    <text evidence="6">Catalyzes the ATP-dependent conversion of 5-aminoimidazole ribonucleotide (AIR) and HCO(3)- to N5-carboxyaminoimidazole ribonucleotide (N5-CAIR).</text>
</comment>
<gene>
    <name evidence="5 6" type="primary">purK</name>
    <name evidence="8" type="ORF">BJ963_000125</name>
</gene>
<organism evidence="8 9">
    <name type="scientific">Leifsonia soli</name>
    <dbReference type="NCBI Taxonomy" id="582665"/>
    <lineage>
        <taxon>Bacteria</taxon>
        <taxon>Bacillati</taxon>
        <taxon>Actinomycetota</taxon>
        <taxon>Actinomycetes</taxon>
        <taxon>Micrococcales</taxon>
        <taxon>Microbacteriaceae</taxon>
        <taxon>Leifsonia</taxon>
    </lineage>
</organism>
<dbReference type="Gene3D" id="3.30.1490.20">
    <property type="entry name" value="ATP-grasp fold, A domain"/>
    <property type="match status" value="1"/>
</dbReference>
<keyword evidence="4 5" id="KW-0067">ATP-binding</keyword>
<dbReference type="PROSITE" id="PS50975">
    <property type="entry name" value="ATP_GRASP"/>
    <property type="match status" value="1"/>
</dbReference>
<keyword evidence="1 5" id="KW-0436">Ligase</keyword>
<dbReference type="InterPro" id="IPR011054">
    <property type="entry name" value="Rudment_hybrid_motif"/>
</dbReference>
<evidence type="ECO:0000313" key="9">
    <source>
        <dbReference type="Proteomes" id="UP000589620"/>
    </source>
</evidence>
<dbReference type="FunFam" id="3.30.470.20:FF:000029">
    <property type="entry name" value="N5-carboxyaminoimidazole ribonucleotide synthase"/>
    <property type="match status" value="1"/>
</dbReference>
<reference evidence="8 9" key="1">
    <citation type="submission" date="2020-07" db="EMBL/GenBank/DDBJ databases">
        <title>Sequencing the genomes of 1000 actinobacteria strains.</title>
        <authorList>
            <person name="Klenk H.-P."/>
        </authorList>
    </citation>
    <scope>NUCLEOTIDE SEQUENCE [LARGE SCALE GENOMIC DNA]</scope>
    <source>
        <strain evidence="8 9">DSM 23871</strain>
    </source>
</reference>
<evidence type="ECO:0000259" key="7">
    <source>
        <dbReference type="PROSITE" id="PS50975"/>
    </source>
</evidence>
<dbReference type="PANTHER" id="PTHR11609:SF5">
    <property type="entry name" value="PHOSPHORIBOSYLAMINOIMIDAZOLE CARBOXYLASE"/>
    <property type="match status" value="1"/>
</dbReference>
<keyword evidence="2 5" id="KW-0547">Nucleotide-binding</keyword>